<reference evidence="1" key="1">
    <citation type="submission" date="2024-12" db="EMBL/GenBank/DDBJ databases">
        <title>Comparative genomics and development of molecular markers within Purpureocillium lilacinum and among Purpureocillium species.</title>
        <authorList>
            <person name="Yeh Z.-Y."/>
            <person name="Ni N.-T."/>
            <person name="Lo P.-H."/>
            <person name="Mushyakhwo K."/>
            <person name="Lin C.-F."/>
            <person name="Nai Y.-S."/>
        </authorList>
    </citation>
    <scope>NUCLEOTIDE SEQUENCE</scope>
    <source>
        <strain evidence="1">NCHU-NPUST-175</strain>
    </source>
</reference>
<comment type="caution">
    <text evidence="1">The sequence shown here is derived from an EMBL/GenBank/DDBJ whole genome shotgun (WGS) entry which is preliminary data.</text>
</comment>
<sequence length="359" mass="39101">MSCAWLGLPGNALSKTISQFMVFRFISGCAGGTPLALGGGKIADLTSLKQRASAMTLFSPRPAHRGFVAEAIGWRWTFWLLAIVGGALATAAAAIMRETHPKVLLERKAQYLRASTGNQDFVSKLASTDTASRILTQALVRPITLLLRSPILLVISLYVALVFGLLYILFTTFSPVFEGKYGFTTSTSGLVYLGLGIALLFDVLLFGALNMRVQAAVLKASGLPRPQPEHRLVLMIILSPFVSLGMFMYGWTVHYTVHWIVPVIATTFIGFGAFFVVMPAQLYIVDLFGSEAAASALSASLLLRYVSGTFLPLAAPKMYETLGYGWGNTLLGFLALAFVPAPILFYKYGERLRRKTVFF</sequence>
<protein>
    <submittedName>
        <fullName evidence="1">Uncharacterized protein</fullName>
    </submittedName>
</protein>
<dbReference type="EMBL" id="JBGNUJ010000002">
    <property type="protein sequence ID" value="KAL3963517.1"/>
    <property type="molecule type" value="Genomic_DNA"/>
</dbReference>
<name>A0ACC4E4G1_PURLI</name>
<keyword evidence="2" id="KW-1185">Reference proteome</keyword>
<evidence type="ECO:0000313" key="1">
    <source>
        <dbReference type="EMBL" id="KAL3963517.1"/>
    </source>
</evidence>
<gene>
    <name evidence="1" type="ORF">ACCO45_000521</name>
</gene>
<accession>A0ACC4E4G1</accession>
<organism evidence="1 2">
    <name type="scientific">Purpureocillium lilacinum</name>
    <name type="common">Paecilomyces lilacinus</name>
    <dbReference type="NCBI Taxonomy" id="33203"/>
    <lineage>
        <taxon>Eukaryota</taxon>
        <taxon>Fungi</taxon>
        <taxon>Dikarya</taxon>
        <taxon>Ascomycota</taxon>
        <taxon>Pezizomycotina</taxon>
        <taxon>Sordariomycetes</taxon>
        <taxon>Hypocreomycetidae</taxon>
        <taxon>Hypocreales</taxon>
        <taxon>Ophiocordycipitaceae</taxon>
        <taxon>Purpureocillium</taxon>
    </lineage>
</organism>
<evidence type="ECO:0000313" key="2">
    <source>
        <dbReference type="Proteomes" id="UP001638806"/>
    </source>
</evidence>
<proteinExistence type="predicted"/>
<dbReference type="Proteomes" id="UP001638806">
    <property type="component" value="Unassembled WGS sequence"/>
</dbReference>